<gene>
    <name evidence="2" type="ORF">SAMN02910314_01116</name>
</gene>
<accession>A0A172RYP7</accession>
<evidence type="ECO:0000256" key="1">
    <source>
        <dbReference type="SAM" id="MobiDB-lite"/>
    </source>
</evidence>
<evidence type="ECO:0000313" key="3">
    <source>
        <dbReference type="Proteomes" id="UP000182975"/>
    </source>
</evidence>
<dbReference type="Proteomes" id="UP000182975">
    <property type="component" value="Unassembled WGS sequence"/>
</dbReference>
<keyword evidence="3" id="KW-1185">Reference proteome</keyword>
<dbReference type="KEGG" id="ddt:AAY81_06345"/>
<protein>
    <submittedName>
        <fullName evidence="2">Uncharacterized protein</fullName>
    </submittedName>
</protein>
<name>A0A172RYP7_9ACTN</name>
<feature type="compositionally biased region" description="Basic and acidic residues" evidence="1">
    <location>
        <begin position="36"/>
        <end position="54"/>
    </location>
</feature>
<feature type="compositionally biased region" description="Acidic residues" evidence="1">
    <location>
        <begin position="55"/>
        <end position="74"/>
    </location>
</feature>
<reference evidence="3" key="1">
    <citation type="submission" date="2016-10" db="EMBL/GenBank/DDBJ databases">
        <authorList>
            <person name="Varghese N."/>
        </authorList>
    </citation>
    <scope>NUCLEOTIDE SEQUENCE [LARGE SCALE GENOMIC DNA]</scope>
    <source>
        <strain evidence="3">DSM 21843</strain>
    </source>
</reference>
<feature type="region of interest" description="Disordered" evidence="1">
    <location>
        <begin position="32"/>
        <end position="74"/>
    </location>
</feature>
<organism evidence="2 3">
    <name type="scientific">Denitrobacterium detoxificans</name>
    <dbReference type="NCBI Taxonomy" id="79604"/>
    <lineage>
        <taxon>Bacteria</taxon>
        <taxon>Bacillati</taxon>
        <taxon>Actinomycetota</taxon>
        <taxon>Coriobacteriia</taxon>
        <taxon>Eggerthellales</taxon>
        <taxon>Eggerthellaceae</taxon>
        <taxon>Denitrobacterium</taxon>
    </lineage>
</organism>
<sequence length="206" mass="23571">MNGGFFDFNGDGRLNAGEAAFMGMLGTKFAKQATRATEEAEHQANEPLWKRNNDPDDANDRDDDGTTISIYDDDPFDLFEDDDEDYDIYDEDLDDLDENEIDTSSRSAIMRAFNGGTYFEDLGYLVEEATNLGVRFTPEDIIDLSYEVWDQDLLVQLIAHSKPRFLQEHADELAPRWGSVQLEYQEEAFEEESSDGNTYRVNLLEE</sequence>
<proteinExistence type="predicted"/>
<dbReference type="EMBL" id="FOEC01000006">
    <property type="protein sequence ID" value="SEO76444.1"/>
    <property type="molecule type" value="Genomic_DNA"/>
</dbReference>
<dbReference type="AlphaFoldDB" id="A0A172RYP7"/>
<evidence type="ECO:0000313" key="2">
    <source>
        <dbReference type="EMBL" id="SEO76444.1"/>
    </source>
</evidence>
<dbReference type="RefSeq" id="WP_066662809.1">
    <property type="nucleotide sequence ID" value="NZ_FOEC01000006.1"/>
</dbReference>